<dbReference type="EMBL" id="ADAS02000001">
    <property type="protein sequence ID" value="OAV99863.1"/>
    <property type="molecule type" value="Genomic_DNA"/>
</dbReference>
<dbReference type="InterPro" id="IPR036412">
    <property type="entry name" value="HAD-like_sf"/>
</dbReference>
<dbReference type="EnsemblFungi" id="PTTG_25077-t43_1">
    <property type="protein sequence ID" value="PTTG_25077-t43_1-p1"/>
    <property type="gene ID" value="PTTG_25077"/>
</dbReference>
<dbReference type="SUPFAM" id="SSF56784">
    <property type="entry name" value="HAD-like"/>
    <property type="match status" value="1"/>
</dbReference>
<organism evidence="2">
    <name type="scientific">Puccinia triticina (isolate 1-1 / race 1 (BBBD))</name>
    <name type="common">Brown leaf rust fungus</name>
    <dbReference type="NCBI Taxonomy" id="630390"/>
    <lineage>
        <taxon>Eukaryota</taxon>
        <taxon>Fungi</taxon>
        <taxon>Dikarya</taxon>
        <taxon>Basidiomycota</taxon>
        <taxon>Pucciniomycotina</taxon>
        <taxon>Pucciniomycetes</taxon>
        <taxon>Pucciniales</taxon>
        <taxon>Pucciniaceae</taxon>
        <taxon>Puccinia</taxon>
    </lineage>
</organism>
<feature type="chain" id="PRO_5008110664" evidence="1">
    <location>
        <begin position="20"/>
        <end position="315"/>
    </location>
</feature>
<evidence type="ECO:0000313" key="2">
    <source>
        <dbReference type="EMBL" id="OAV99863.1"/>
    </source>
</evidence>
<dbReference type="Proteomes" id="UP000005240">
    <property type="component" value="Unassembled WGS sequence"/>
</dbReference>
<dbReference type="AlphaFoldDB" id="A0A180H603"/>
<proteinExistence type="predicted"/>
<sequence>MFTMSCLVLVLAVLTFAKGVNLTGDLYDLLNNAPLFGDRYFHLYKRPEHIKEIETLRRVQEATPHPGLKYFQPYVKGKTLIVLDDFGVLLQIPRLDYSSAETLLKDLAANKNNEVWLRRVRDGTVSNAIVGPKIEIVVQDMKDEVSLDIGMYMKFLIEGRSFAKMTKLDSKNVLAYFYDTKTVEEFDPMAAKIRKDLADESADYELIRDNVKSVVEIKHIEANKGNSVDWLLGTGWYTKGVAIGNPTNSDGMFRAMNHANQGTGDSFHSVVVTEDLMRQTSAKYTLRDFHKAHKLLRELIPSRWDKIKAIISIIE</sequence>
<evidence type="ECO:0000256" key="1">
    <source>
        <dbReference type="SAM" id="SignalP"/>
    </source>
</evidence>
<dbReference type="InterPro" id="IPR023214">
    <property type="entry name" value="HAD_sf"/>
</dbReference>
<dbReference type="Gene3D" id="3.40.50.1000">
    <property type="entry name" value="HAD superfamily/HAD-like"/>
    <property type="match status" value="1"/>
</dbReference>
<name>A0A180H603_PUCT1</name>
<evidence type="ECO:0000313" key="3">
    <source>
        <dbReference type="EnsemblFungi" id="PTTG_25077-t43_1-p1"/>
    </source>
</evidence>
<gene>
    <name evidence="2" type="ORF">PTTG_25077</name>
</gene>
<reference evidence="2" key="2">
    <citation type="submission" date="2016-05" db="EMBL/GenBank/DDBJ databases">
        <title>Comparative analysis highlights variable genome content of wheat rusts and divergence of the mating loci.</title>
        <authorList>
            <person name="Cuomo C.A."/>
            <person name="Bakkeren G."/>
            <person name="Szabo L."/>
            <person name="Khalil H."/>
            <person name="Joly D."/>
            <person name="Goldberg J."/>
            <person name="Young S."/>
            <person name="Zeng Q."/>
            <person name="Fellers J."/>
        </authorList>
    </citation>
    <scope>NUCLEOTIDE SEQUENCE [LARGE SCALE GENOMIC DNA]</scope>
    <source>
        <strain evidence="2">1-1 BBBD Race 1</strain>
    </source>
</reference>
<accession>A0A180H603</accession>
<reference evidence="3" key="4">
    <citation type="submission" date="2025-05" db="UniProtKB">
        <authorList>
            <consortium name="EnsemblFungi"/>
        </authorList>
    </citation>
    <scope>IDENTIFICATION</scope>
    <source>
        <strain evidence="3">isolate 1-1 / race 1 (BBBD)</strain>
    </source>
</reference>
<dbReference type="STRING" id="630390.A0A180H603"/>
<dbReference type="VEuPathDB" id="FungiDB:PTTG_25077"/>
<protein>
    <submittedName>
        <fullName evidence="2 3">Uncharacterized protein</fullName>
    </submittedName>
</protein>
<feature type="signal peptide" evidence="1">
    <location>
        <begin position="1"/>
        <end position="19"/>
    </location>
</feature>
<keyword evidence="4" id="KW-1185">Reference proteome</keyword>
<reference evidence="2" key="1">
    <citation type="submission" date="2009-11" db="EMBL/GenBank/DDBJ databases">
        <authorList>
            <consortium name="The Broad Institute Genome Sequencing Platform"/>
            <person name="Ward D."/>
            <person name="Feldgarden M."/>
            <person name="Earl A."/>
            <person name="Young S.K."/>
            <person name="Zeng Q."/>
            <person name="Koehrsen M."/>
            <person name="Alvarado L."/>
            <person name="Berlin A."/>
            <person name="Bochicchio J."/>
            <person name="Borenstein D."/>
            <person name="Chapman S.B."/>
            <person name="Chen Z."/>
            <person name="Engels R."/>
            <person name="Freedman E."/>
            <person name="Gellesch M."/>
            <person name="Goldberg J."/>
            <person name="Griggs A."/>
            <person name="Gujja S."/>
            <person name="Heilman E."/>
            <person name="Heiman D."/>
            <person name="Hepburn T."/>
            <person name="Howarth C."/>
            <person name="Jen D."/>
            <person name="Larson L."/>
            <person name="Lewis B."/>
            <person name="Mehta T."/>
            <person name="Park D."/>
            <person name="Pearson M."/>
            <person name="Roberts A."/>
            <person name="Saif S."/>
            <person name="Shea T."/>
            <person name="Shenoy N."/>
            <person name="Sisk P."/>
            <person name="Stolte C."/>
            <person name="Sykes S."/>
            <person name="Thomson T."/>
            <person name="Walk T."/>
            <person name="White J."/>
            <person name="Yandava C."/>
            <person name="Izard J."/>
            <person name="Baranova O.V."/>
            <person name="Blanton J.M."/>
            <person name="Tanner A.C."/>
            <person name="Dewhirst F.E."/>
            <person name="Haas B."/>
            <person name="Nusbaum C."/>
            <person name="Birren B."/>
        </authorList>
    </citation>
    <scope>NUCLEOTIDE SEQUENCE [LARGE SCALE GENOMIC DNA]</scope>
    <source>
        <strain evidence="2">1-1 BBBD Race 1</strain>
    </source>
</reference>
<reference evidence="3 4" key="3">
    <citation type="journal article" date="2017" name="G3 (Bethesda)">
        <title>Comparative analysis highlights variable genome content of wheat rusts and divergence of the mating loci.</title>
        <authorList>
            <person name="Cuomo C.A."/>
            <person name="Bakkeren G."/>
            <person name="Khalil H.B."/>
            <person name="Panwar V."/>
            <person name="Joly D."/>
            <person name="Linning R."/>
            <person name="Sakthikumar S."/>
            <person name="Song X."/>
            <person name="Adiconis X."/>
            <person name="Fan L."/>
            <person name="Goldberg J.M."/>
            <person name="Levin J.Z."/>
            <person name="Young S."/>
            <person name="Zeng Q."/>
            <person name="Anikster Y."/>
            <person name="Bruce M."/>
            <person name="Wang M."/>
            <person name="Yin C."/>
            <person name="McCallum B."/>
            <person name="Szabo L.J."/>
            <person name="Hulbert S."/>
            <person name="Chen X."/>
            <person name="Fellers J.P."/>
        </authorList>
    </citation>
    <scope>NUCLEOTIDE SEQUENCE</scope>
    <source>
        <strain evidence="3">isolate 1-1 / race 1 (BBBD)</strain>
        <strain evidence="4">Isolate 1-1 / race 1 (BBBD)</strain>
    </source>
</reference>
<keyword evidence="1" id="KW-0732">Signal</keyword>
<evidence type="ECO:0000313" key="4">
    <source>
        <dbReference type="Proteomes" id="UP000005240"/>
    </source>
</evidence>